<dbReference type="Gene3D" id="1.10.10.2910">
    <property type="match status" value="1"/>
</dbReference>
<dbReference type="Proteomes" id="UP000472355">
    <property type="component" value="Unassembled WGS sequence"/>
</dbReference>
<protein>
    <submittedName>
        <fullName evidence="2">ImmA/IrrE family metallo-endopeptidase</fullName>
    </submittedName>
</protein>
<comment type="caution">
    <text evidence="2">The sequence shown here is derived from an EMBL/GenBank/DDBJ whole genome shotgun (WGS) entry which is preliminary data.</text>
</comment>
<evidence type="ECO:0000313" key="3">
    <source>
        <dbReference type="Proteomes" id="UP000472355"/>
    </source>
</evidence>
<evidence type="ECO:0000313" key="2">
    <source>
        <dbReference type="EMBL" id="NFA43713.1"/>
    </source>
</evidence>
<reference evidence="2 3" key="1">
    <citation type="submission" date="2019-02" db="EMBL/GenBank/DDBJ databases">
        <title>Genome sequencing of Clostridium botulinum clinical isolates.</title>
        <authorList>
            <person name="Brunt J."/>
            <person name="Van Vliet A.H.M."/>
            <person name="Stringer S.C."/>
            <person name="Grant K.A."/>
            <person name="Carter A.C."/>
            <person name="Peck M.W."/>
        </authorList>
    </citation>
    <scope>NUCLEOTIDE SEQUENCE [LARGE SCALE GENOMIC DNA]</scope>
    <source>
        <strain evidence="2 3">H113700579</strain>
    </source>
</reference>
<feature type="domain" description="IrrE N-terminal-like" evidence="1">
    <location>
        <begin position="30"/>
        <end position="147"/>
    </location>
</feature>
<dbReference type="EMBL" id="SGKU01000047">
    <property type="protein sequence ID" value="NFA43713.1"/>
    <property type="molecule type" value="Genomic_DNA"/>
</dbReference>
<accession>A0A6M0SQY3</accession>
<dbReference type="RefSeq" id="WP_085294442.1">
    <property type="nucleotide sequence ID" value="NZ_QQAF01000029.1"/>
</dbReference>
<name>A0A6M0SQY3_CLOBO</name>
<dbReference type="AlphaFoldDB" id="A0A6M0SQY3"/>
<dbReference type="PANTHER" id="PTHR43236">
    <property type="entry name" value="ANTITOXIN HIGA1"/>
    <property type="match status" value="1"/>
</dbReference>
<evidence type="ECO:0000259" key="1">
    <source>
        <dbReference type="Pfam" id="PF06114"/>
    </source>
</evidence>
<dbReference type="InterPro" id="IPR010359">
    <property type="entry name" value="IrrE_HExxH"/>
</dbReference>
<proteinExistence type="predicted"/>
<organism evidence="2 3">
    <name type="scientific">Clostridium botulinum</name>
    <dbReference type="NCBI Taxonomy" id="1491"/>
    <lineage>
        <taxon>Bacteria</taxon>
        <taxon>Bacillati</taxon>
        <taxon>Bacillota</taxon>
        <taxon>Clostridia</taxon>
        <taxon>Eubacteriales</taxon>
        <taxon>Clostridiaceae</taxon>
        <taxon>Clostridium</taxon>
    </lineage>
</organism>
<dbReference type="Pfam" id="PF06114">
    <property type="entry name" value="Peptidase_M78"/>
    <property type="match status" value="1"/>
</dbReference>
<sequence>MEVDILCFVRKEYLKLINKHKTTDPIKLCELEKIKCEERDLHSEINGIYQYVARNRFIFINKNLNSIRKRFTYGHELGHAVLHTKQNFTFLKTHTLFNVNKFEREADLFSSLLLIPNLSKDMFEGKTIKEVAFELKVPEEVLEIRLSICDFIK</sequence>
<dbReference type="InterPro" id="IPR052345">
    <property type="entry name" value="Rad_response_metalloprotease"/>
</dbReference>
<gene>
    <name evidence="2" type="ORF">EXM65_14375</name>
</gene>
<dbReference type="PANTHER" id="PTHR43236:SF1">
    <property type="entry name" value="BLL7220 PROTEIN"/>
    <property type="match status" value="1"/>
</dbReference>